<dbReference type="Gene3D" id="3.40.630.30">
    <property type="match status" value="1"/>
</dbReference>
<dbReference type="OrthoDB" id="9785602at2"/>
<accession>A0A0M6WKU1</accession>
<dbReference type="RefSeq" id="WP_022045018.1">
    <property type="nucleotide sequence ID" value="NZ_CP173697.1"/>
</dbReference>
<evidence type="ECO:0000259" key="1">
    <source>
        <dbReference type="PROSITE" id="PS51186"/>
    </source>
</evidence>
<organism evidence="2 4">
    <name type="scientific">Roseburia faecis</name>
    <dbReference type="NCBI Taxonomy" id="301302"/>
    <lineage>
        <taxon>Bacteria</taxon>
        <taxon>Bacillati</taxon>
        <taxon>Bacillota</taxon>
        <taxon>Clostridia</taxon>
        <taxon>Lachnospirales</taxon>
        <taxon>Lachnospiraceae</taxon>
        <taxon>Roseburia</taxon>
    </lineage>
</organism>
<reference evidence="2" key="1">
    <citation type="submission" date="2015-05" db="EMBL/GenBank/DDBJ databases">
        <authorList>
            <person name="Wang D.B."/>
            <person name="Wang M."/>
        </authorList>
    </citation>
    <scope>NUCLEOTIDE SEQUENCE [LARGE SCALE GENOMIC DNA]</scope>
    <source>
        <strain evidence="2">M72</strain>
    </source>
</reference>
<name>A0A0M6WKU1_9FIRM</name>
<proteinExistence type="predicted"/>
<dbReference type="PANTHER" id="PTHR43792">
    <property type="entry name" value="GNAT FAMILY, PUTATIVE (AFU_ORTHOLOGUE AFUA_3G00765)-RELATED-RELATED"/>
    <property type="match status" value="1"/>
</dbReference>
<dbReference type="Pfam" id="PF13302">
    <property type="entry name" value="Acetyltransf_3"/>
    <property type="match status" value="1"/>
</dbReference>
<evidence type="ECO:0000313" key="3">
    <source>
        <dbReference type="EMBL" id="MTR82285.1"/>
    </source>
</evidence>
<evidence type="ECO:0000313" key="5">
    <source>
        <dbReference type="Proteomes" id="UP000446657"/>
    </source>
</evidence>
<reference evidence="4" key="2">
    <citation type="submission" date="2015-05" db="EMBL/GenBank/DDBJ databases">
        <authorList>
            <consortium name="Pathogen Informatics"/>
        </authorList>
    </citation>
    <scope>NUCLEOTIDE SEQUENCE [LARGE SCALE GENOMIC DNA]</scope>
    <source>
        <strain evidence="4">M72</strain>
    </source>
</reference>
<dbReference type="InterPro" id="IPR000182">
    <property type="entry name" value="GNAT_dom"/>
</dbReference>
<gene>
    <name evidence="3" type="ORF">GMD30_11425</name>
    <name evidence="2" type="ORF">M72_27861</name>
</gene>
<feature type="domain" description="N-acetyltransferase" evidence="1">
    <location>
        <begin position="3"/>
        <end position="166"/>
    </location>
</feature>
<keyword evidence="3" id="KW-0808">Transferase</keyword>
<dbReference type="Proteomes" id="UP000446657">
    <property type="component" value="Unassembled WGS sequence"/>
</dbReference>
<evidence type="ECO:0000313" key="2">
    <source>
        <dbReference type="EMBL" id="CRL37103.1"/>
    </source>
</evidence>
<dbReference type="InterPro" id="IPR051531">
    <property type="entry name" value="N-acetyltransferase"/>
</dbReference>
<evidence type="ECO:0000313" key="4">
    <source>
        <dbReference type="Proteomes" id="UP000049979"/>
    </source>
</evidence>
<dbReference type="AlphaFoldDB" id="A0A0M6WKU1"/>
<dbReference type="InterPro" id="IPR016181">
    <property type="entry name" value="Acyl_CoA_acyltransferase"/>
</dbReference>
<reference evidence="3 5" key="3">
    <citation type="journal article" date="2019" name="Nat. Med.">
        <title>A library of human gut bacterial isolates paired with longitudinal multiomics data enables mechanistic microbiome research.</title>
        <authorList>
            <person name="Poyet M."/>
            <person name="Groussin M."/>
            <person name="Gibbons S.M."/>
            <person name="Avila-Pacheco J."/>
            <person name="Jiang X."/>
            <person name="Kearney S.M."/>
            <person name="Perrotta A.R."/>
            <person name="Berdy B."/>
            <person name="Zhao S."/>
            <person name="Lieberman T.D."/>
            <person name="Swanson P.K."/>
            <person name="Smith M."/>
            <person name="Roesemann S."/>
            <person name="Alexander J.E."/>
            <person name="Rich S.A."/>
            <person name="Livny J."/>
            <person name="Vlamakis H."/>
            <person name="Clish C."/>
            <person name="Bullock K."/>
            <person name="Deik A."/>
            <person name="Scott J."/>
            <person name="Pierce K.A."/>
            <person name="Xavier R.J."/>
            <person name="Alm E.J."/>
        </authorList>
    </citation>
    <scope>NUCLEOTIDE SEQUENCE [LARGE SCALE GENOMIC DNA]</scope>
    <source>
        <strain evidence="3 5">BIOML-A1</strain>
    </source>
</reference>
<dbReference type="Proteomes" id="UP000049979">
    <property type="component" value="Unassembled WGS sequence"/>
</dbReference>
<protein>
    <submittedName>
        <fullName evidence="3">GNAT family N-acetyltransferase</fullName>
    </submittedName>
</protein>
<dbReference type="GO" id="GO:0016747">
    <property type="term" value="F:acyltransferase activity, transferring groups other than amino-acyl groups"/>
    <property type="evidence" value="ECO:0007669"/>
    <property type="project" value="InterPro"/>
</dbReference>
<dbReference type="PROSITE" id="PS51186">
    <property type="entry name" value="GNAT"/>
    <property type="match status" value="1"/>
</dbReference>
<dbReference type="SUPFAM" id="SSF55729">
    <property type="entry name" value="Acyl-CoA N-acyltransferases (Nat)"/>
    <property type="match status" value="1"/>
</dbReference>
<dbReference type="EMBL" id="WNAL01000023">
    <property type="protein sequence ID" value="MTR82285.1"/>
    <property type="molecule type" value="Genomic_DNA"/>
</dbReference>
<keyword evidence="4" id="KW-1185">Reference proteome</keyword>
<dbReference type="EMBL" id="CVRR01000015">
    <property type="protein sequence ID" value="CRL37103.1"/>
    <property type="molecule type" value="Genomic_DNA"/>
</dbReference>
<sequence>MSIILRDYTEKDFEAYSRLKMDAETMYYLQDIQLHPVEEARRDFAEVLSDMKSPERKFYFCHMELKDTHEQVGSIGYTVEADTPVGKLVHLGYFTYPRHWGNGYTSEALKKVLEYAFTQDNVYRVTTGCLAENKGSERVMQKNGLIKEAEHIDYEWHDGKMKTRLEYQLLKHEWEQLQKTL</sequence>
<dbReference type="STRING" id="301302.ERS852420_03151"/>